<dbReference type="EC" id="2.7.2.3" evidence="3 8"/>
<feature type="binding site" evidence="8 10">
    <location>
        <position position="195"/>
    </location>
    <ligand>
        <name>ATP</name>
        <dbReference type="ChEBI" id="CHEBI:30616"/>
    </ligand>
</feature>
<keyword evidence="7 8" id="KW-0067">ATP-binding</keyword>
<feature type="binding site" evidence="8">
    <location>
        <position position="144"/>
    </location>
    <ligand>
        <name>substrate</name>
    </ligand>
</feature>
<dbReference type="PROSITE" id="PS00111">
    <property type="entry name" value="PGLYCERATE_KINASE"/>
    <property type="match status" value="1"/>
</dbReference>
<dbReference type="InterPro" id="IPR036043">
    <property type="entry name" value="Phosphoglycerate_kinase_sf"/>
</dbReference>
<evidence type="ECO:0000256" key="3">
    <source>
        <dbReference type="ARBA" id="ARBA00013061"/>
    </source>
</evidence>
<accession>A0A484HQM7</accession>
<dbReference type="GO" id="GO:0005829">
    <property type="term" value="C:cytosol"/>
    <property type="evidence" value="ECO:0007669"/>
    <property type="project" value="TreeGrafter"/>
</dbReference>
<evidence type="ECO:0000256" key="10">
    <source>
        <dbReference type="PIRSR" id="PIRSR000724-2"/>
    </source>
</evidence>
<keyword evidence="8" id="KW-0963">Cytoplasm</keyword>
<evidence type="ECO:0000256" key="11">
    <source>
        <dbReference type="RuleBase" id="RU000532"/>
    </source>
</evidence>
<dbReference type="InterPro" id="IPR001576">
    <property type="entry name" value="Phosphoglycerate_kinase"/>
</dbReference>
<dbReference type="PRINTS" id="PR00477">
    <property type="entry name" value="PHGLYCKINASE"/>
</dbReference>
<dbReference type="AlphaFoldDB" id="A0A484HQM7"/>
<evidence type="ECO:0000313" key="12">
    <source>
        <dbReference type="EMBL" id="VEN75187.1"/>
    </source>
</evidence>
<reference evidence="12" key="1">
    <citation type="submission" date="2019-01" db="EMBL/GenBank/DDBJ databases">
        <authorList>
            <consortium name="Genoscope - CEA"/>
            <person name="William W."/>
        </authorList>
    </citation>
    <scope>NUCLEOTIDE SEQUENCE</scope>
    <source>
        <strain evidence="12">CR-1</strain>
    </source>
</reference>
<dbReference type="Pfam" id="PF00162">
    <property type="entry name" value="PGK"/>
    <property type="match status" value="1"/>
</dbReference>
<feature type="binding site" evidence="8">
    <location>
        <position position="111"/>
    </location>
    <ligand>
        <name>substrate</name>
    </ligand>
</feature>
<evidence type="ECO:0000256" key="7">
    <source>
        <dbReference type="ARBA" id="ARBA00022840"/>
    </source>
</evidence>
<dbReference type="EMBL" id="CAACVI010000050">
    <property type="protein sequence ID" value="VEN75187.1"/>
    <property type="molecule type" value="Genomic_DNA"/>
</dbReference>
<dbReference type="PIRSF" id="PIRSF000724">
    <property type="entry name" value="Pgk"/>
    <property type="match status" value="1"/>
</dbReference>
<comment type="catalytic activity">
    <reaction evidence="1 8 11">
        <text>(2R)-3-phosphoglycerate + ATP = (2R)-3-phospho-glyceroyl phosphate + ADP</text>
        <dbReference type="Rhea" id="RHEA:14801"/>
        <dbReference type="ChEBI" id="CHEBI:30616"/>
        <dbReference type="ChEBI" id="CHEBI:57604"/>
        <dbReference type="ChEBI" id="CHEBI:58272"/>
        <dbReference type="ChEBI" id="CHEBI:456216"/>
        <dbReference type="EC" id="2.7.2.3"/>
    </reaction>
</comment>
<evidence type="ECO:0000256" key="5">
    <source>
        <dbReference type="ARBA" id="ARBA00022741"/>
    </source>
</evidence>
<dbReference type="SUPFAM" id="SSF53748">
    <property type="entry name" value="Phosphoglycerate kinase"/>
    <property type="match status" value="1"/>
</dbReference>
<name>A0A484HQM7_9BACT</name>
<comment type="caution">
    <text evidence="8">Lacks conserved residue(s) required for the propagation of feature annotation.</text>
</comment>
<dbReference type="InterPro" id="IPR015911">
    <property type="entry name" value="Phosphoglycerate_kinase_CS"/>
</dbReference>
<dbReference type="HAMAP" id="MF_00145">
    <property type="entry name" value="Phosphoglyc_kinase"/>
    <property type="match status" value="1"/>
</dbReference>
<evidence type="ECO:0000256" key="4">
    <source>
        <dbReference type="ARBA" id="ARBA00022679"/>
    </source>
</evidence>
<feature type="binding site" evidence="8 9">
    <location>
        <begin position="19"/>
        <end position="21"/>
    </location>
    <ligand>
        <name>substrate</name>
    </ligand>
</feature>
<dbReference type="GO" id="GO:0043531">
    <property type="term" value="F:ADP binding"/>
    <property type="evidence" value="ECO:0007669"/>
    <property type="project" value="TreeGrafter"/>
</dbReference>
<dbReference type="UniPathway" id="UPA00109">
    <property type="reaction ID" value="UER00185"/>
</dbReference>
<dbReference type="GO" id="GO:0004618">
    <property type="term" value="F:phosphoglycerate kinase activity"/>
    <property type="evidence" value="ECO:0007669"/>
    <property type="project" value="UniProtKB-UniRule"/>
</dbReference>
<comment type="similarity">
    <text evidence="2 8 11">Belongs to the phosphoglycerate kinase family.</text>
</comment>
<keyword evidence="6 8" id="KW-0418">Kinase</keyword>
<evidence type="ECO:0000256" key="6">
    <source>
        <dbReference type="ARBA" id="ARBA00022777"/>
    </source>
</evidence>
<keyword evidence="5 8" id="KW-0547">Nucleotide-binding</keyword>
<feature type="binding site" evidence="8 10">
    <location>
        <begin position="343"/>
        <end position="346"/>
    </location>
    <ligand>
        <name>ATP</name>
        <dbReference type="ChEBI" id="CHEBI:30616"/>
    </ligand>
</feature>
<feature type="binding site" evidence="8 10">
    <location>
        <position position="317"/>
    </location>
    <ligand>
        <name>ATP</name>
        <dbReference type="ChEBI" id="CHEBI:30616"/>
    </ligand>
</feature>
<gene>
    <name evidence="8 12" type="primary">pgk</name>
    <name evidence="12" type="ORF">EPICR_70028</name>
</gene>
<feature type="binding site" evidence="8">
    <location>
        <position position="35"/>
    </location>
    <ligand>
        <name>substrate</name>
    </ligand>
</feature>
<evidence type="ECO:0000256" key="9">
    <source>
        <dbReference type="PIRSR" id="PIRSR000724-1"/>
    </source>
</evidence>
<evidence type="ECO:0000256" key="1">
    <source>
        <dbReference type="ARBA" id="ARBA00000642"/>
    </source>
</evidence>
<evidence type="ECO:0000256" key="8">
    <source>
        <dbReference type="HAMAP-Rule" id="MF_00145"/>
    </source>
</evidence>
<keyword evidence="8" id="KW-0324">Glycolysis</keyword>
<dbReference type="PANTHER" id="PTHR11406:SF23">
    <property type="entry name" value="PHOSPHOGLYCERATE KINASE 1, CHLOROPLASTIC-RELATED"/>
    <property type="match status" value="1"/>
</dbReference>
<dbReference type="Gene3D" id="3.40.50.1260">
    <property type="entry name" value="Phosphoglycerate kinase, N-terminal domain"/>
    <property type="match status" value="2"/>
</dbReference>
<organism evidence="12">
    <name type="scientific">uncultured Desulfobacteraceae bacterium</name>
    <dbReference type="NCBI Taxonomy" id="218296"/>
    <lineage>
        <taxon>Bacteria</taxon>
        <taxon>Pseudomonadati</taxon>
        <taxon>Thermodesulfobacteriota</taxon>
        <taxon>Desulfobacteria</taxon>
        <taxon>Desulfobacterales</taxon>
        <taxon>Desulfobacteraceae</taxon>
        <taxon>environmental samples</taxon>
    </lineage>
</organism>
<comment type="pathway">
    <text evidence="8">Carbohydrate degradation; glycolysis; pyruvate from D-glyceraldehyde 3-phosphate: step 2/5.</text>
</comment>
<feature type="binding site" evidence="8 9">
    <location>
        <begin position="58"/>
        <end position="61"/>
    </location>
    <ligand>
        <name>substrate</name>
    </ligand>
</feature>
<evidence type="ECO:0000256" key="2">
    <source>
        <dbReference type="ARBA" id="ARBA00008982"/>
    </source>
</evidence>
<feature type="binding site" evidence="9">
    <location>
        <position position="111"/>
    </location>
    <ligand>
        <name>(2R)-3-phosphoglycerate</name>
        <dbReference type="ChEBI" id="CHEBI:58272"/>
    </ligand>
</feature>
<dbReference type="PANTHER" id="PTHR11406">
    <property type="entry name" value="PHOSPHOGLYCERATE KINASE"/>
    <property type="match status" value="1"/>
</dbReference>
<protein>
    <recommendedName>
        <fullName evidence="3 8">Phosphoglycerate kinase</fullName>
        <ecNumber evidence="3 8">2.7.2.3</ecNumber>
    </recommendedName>
</protein>
<feature type="binding site" evidence="9">
    <location>
        <position position="35"/>
    </location>
    <ligand>
        <name>(2R)-3-phosphoglycerate</name>
        <dbReference type="ChEBI" id="CHEBI:58272"/>
    </ligand>
</feature>
<proteinExistence type="inferred from homology"/>
<comment type="subunit">
    <text evidence="8">Monomer.</text>
</comment>
<dbReference type="FunFam" id="3.40.50.1260:FF:000001">
    <property type="entry name" value="Phosphoglycerate kinase"/>
    <property type="match status" value="1"/>
</dbReference>
<keyword evidence="4 8" id="KW-0808">Transferase</keyword>
<dbReference type="InterPro" id="IPR015824">
    <property type="entry name" value="Phosphoglycerate_kinase_N"/>
</dbReference>
<comment type="subcellular location">
    <subcellularLocation>
        <location evidence="8">Cytoplasm</location>
    </subcellularLocation>
</comment>
<feature type="binding site" evidence="9">
    <location>
        <position position="144"/>
    </location>
    <ligand>
        <name>(2R)-3-phosphoglycerate</name>
        <dbReference type="ChEBI" id="CHEBI:58272"/>
    </ligand>
</feature>
<dbReference type="GO" id="GO:0006094">
    <property type="term" value="P:gluconeogenesis"/>
    <property type="evidence" value="ECO:0007669"/>
    <property type="project" value="TreeGrafter"/>
</dbReference>
<dbReference type="GO" id="GO:0005524">
    <property type="term" value="F:ATP binding"/>
    <property type="evidence" value="ECO:0007669"/>
    <property type="project" value="UniProtKB-KW"/>
</dbReference>
<dbReference type="GO" id="GO:0006096">
    <property type="term" value="P:glycolytic process"/>
    <property type="evidence" value="ECO:0007669"/>
    <property type="project" value="UniProtKB-UniRule"/>
</dbReference>
<sequence>MKTIRDLDIEEKRTLIRVDFNVPLDENGHITDDTRIRRSLKTIERALEKKAKIILASHMGRPGGKPDPALSLSPAAARLGELLGETVRLAPLQDMAAGVGEGEIVLLENLRFHPGEEENSDDFGRSLAGLCDVYINEAFSVSHRQNASVCAVARHAPETGAGFLLESELLWHERAFQSPARPLAAVIGGAKISGKIEALKNLADIVDILIIGGAMANTFLKSAGIGVGKSLFEEKRLDMARAVMESARERGPELLIPVDVAASGTLEAGAEREVFAAGEIPEDQMALDIGPETSAIFAKALGRARTIVWNGPMGAFEYPPFDRGTMDMARSVAESGAFSAAGGGDTVAAVNRAGAADKISHISTGGGAFLALLEGKTLPGVAALH</sequence>